<comment type="caution">
    <text evidence="4">The sequence shown here is derived from an EMBL/GenBank/DDBJ whole genome shotgun (WGS) entry which is preliminary data.</text>
</comment>
<dbReference type="InterPro" id="IPR011251">
    <property type="entry name" value="Luciferase-like_dom"/>
</dbReference>
<dbReference type="GO" id="GO:0004497">
    <property type="term" value="F:monooxygenase activity"/>
    <property type="evidence" value="ECO:0007669"/>
    <property type="project" value="UniProtKB-KW"/>
</dbReference>
<feature type="domain" description="Luciferase-like" evidence="3">
    <location>
        <begin position="1"/>
        <end position="299"/>
    </location>
</feature>
<organism evidence="4 5">
    <name type="scientific">Candidatus Nephthysia bennettiae</name>
    <dbReference type="NCBI Taxonomy" id="3127016"/>
    <lineage>
        <taxon>Bacteria</taxon>
        <taxon>Bacillati</taxon>
        <taxon>Candidatus Dormiibacterota</taxon>
        <taxon>Candidatus Dormibacteria</taxon>
        <taxon>Candidatus Dormibacterales</taxon>
        <taxon>Candidatus Dormibacteraceae</taxon>
        <taxon>Candidatus Nephthysia</taxon>
    </lineage>
</organism>
<reference evidence="4" key="1">
    <citation type="submission" date="2020-10" db="EMBL/GenBank/DDBJ databases">
        <title>Ca. Dormibacterota MAGs.</title>
        <authorList>
            <person name="Montgomery K."/>
        </authorList>
    </citation>
    <scope>NUCLEOTIDE SEQUENCE [LARGE SCALE GENOMIC DNA]</scope>
    <source>
        <strain evidence="4">SC8812_S17_10</strain>
    </source>
</reference>
<dbReference type="AlphaFoldDB" id="A0A934K8H4"/>
<dbReference type="InterPro" id="IPR036661">
    <property type="entry name" value="Luciferase-like_sf"/>
</dbReference>
<dbReference type="GO" id="GO:0016705">
    <property type="term" value="F:oxidoreductase activity, acting on paired donors, with incorporation or reduction of molecular oxygen"/>
    <property type="evidence" value="ECO:0007669"/>
    <property type="project" value="InterPro"/>
</dbReference>
<keyword evidence="5" id="KW-1185">Reference proteome</keyword>
<dbReference type="PANTHER" id="PTHR30137">
    <property type="entry name" value="LUCIFERASE-LIKE MONOOXYGENASE"/>
    <property type="match status" value="1"/>
</dbReference>
<dbReference type="PANTHER" id="PTHR30137:SF8">
    <property type="entry name" value="BLR5498 PROTEIN"/>
    <property type="match status" value="1"/>
</dbReference>
<evidence type="ECO:0000259" key="3">
    <source>
        <dbReference type="Pfam" id="PF00296"/>
    </source>
</evidence>
<dbReference type="SUPFAM" id="SSF51679">
    <property type="entry name" value="Bacterial luciferase-like"/>
    <property type="match status" value="1"/>
</dbReference>
<dbReference type="EMBL" id="JAEKNR010000118">
    <property type="protein sequence ID" value="MBJ7598573.1"/>
    <property type="molecule type" value="Genomic_DNA"/>
</dbReference>
<dbReference type="GO" id="GO:0005829">
    <property type="term" value="C:cytosol"/>
    <property type="evidence" value="ECO:0007669"/>
    <property type="project" value="TreeGrafter"/>
</dbReference>
<evidence type="ECO:0000313" key="5">
    <source>
        <dbReference type="Proteomes" id="UP000612893"/>
    </source>
</evidence>
<name>A0A934K8H4_9BACT</name>
<dbReference type="Gene3D" id="3.20.20.30">
    <property type="entry name" value="Luciferase-like domain"/>
    <property type="match status" value="1"/>
</dbReference>
<gene>
    <name evidence="4" type="ORF">JF922_10875</name>
</gene>
<keyword evidence="2" id="KW-0503">Monooxygenase</keyword>
<evidence type="ECO:0000256" key="1">
    <source>
        <dbReference type="ARBA" id="ARBA00023002"/>
    </source>
</evidence>
<dbReference type="InterPro" id="IPR050766">
    <property type="entry name" value="Bact_Lucif_Oxidored"/>
</dbReference>
<accession>A0A934K8H4</accession>
<dbReference type="RefSeq" id="WP_338201687.1">
    <property type="nucleotide sequence ID" value="NZ_JAEKNR010000118.1"/>
</dbReference>
<sequence>MDFGVIFTQGQVTGDTDVVLGEILEQAEAADDQGFSAALMQEHKYSEEYFSSPIPLSFAVAARTKRVKVGTSVALSPVYNPVVLAQDAAMLDQLSGGRLFLGLGAGYLPVDFETVGVAWDERIKRFDEGIRIIKHAWTEPSFSFQGDIYRMENVTVIPKPFQKPAPPIHLAAWSPGGLRRAGRLGDGWISNALMSRMTMKGMADAYRAEAAKNGRGSRVTAIRFCWPARTREEAVEVFGPTSEAMARTLWRYGALTDMPEVTKDEDITIDTFSKDRFIFGTPQECIESIESFASEVGVDEFLLIFRYPTGPSHDKVMDAMRLFSDEVMPHFAGVPAAST</sequence>
<evidence type="ECO:0000256" key="2">
    <source>
        <dbReference type="ARBA" id="ARBA00023033"/>
    </source>
</evidence>
<dbReference type="Pfam" id="PF00296">
    <property type="entry name" value="Bac_luciferase"/>
    <property type="match status" value="1"/>
</dbReference>
<dbReference type="Proteomes" id="UP000612893">
    <property type="component" value="Unassembled WGS sequence"/>
</dbReference>
<keyword evidence="1" id="KW-0560">Oxidoreductase</keyword>
<protein>
    <submittedName>
        <fullName evidence="4">LLM class flavin-dependent oxidoreductase</fullName>
    </submittedName>
</protein>
<evidence type="ECO:0000313" key="4">
    <source>
        <dbReference type="EMBL" id="MBJ7598573.1"/>
    </source>
</evidence>
<proteinExistence type="predicted"/>